<comment type="similarity">
    <text evidence="2 5">Belongs to the MOS2 family.</text>
</comment>
<feature type="region of interest" description="Disordered" evidence="6">
    <location>
        <begin position="1"/>
        <end position="48"/>
    </location>
</feature>
<dbReference type="CDD" id="cd13153">
    <property type="entry name" value="KOW_GPKOW_B"/>
    <property type="match status" value="1"/>
</dbReference>
<dbReference type="PANTHER" id="PTHR15818">
    <property type="entry name" value="G PATCH AND KOW-CONTAINING"/>
    <property type="match status" value="1"/>
</dbReference>
<accession>A0ABP0AHH7</accession>
<dbReference type="SMART" id="SM00443">
    <property type="entry name" value="G_patch"/>
    <property type="match status" value="1"/>
</dbReference>
<dbReference type="Gene3D" id="2.30.30.30">
    <property type="match status" value="2"/>
</dbReference>
<dbReference type="SMART" id="SM00739">
    <property type="entry name" value="KOW"/>
    <property type="match status" value="2"/>
</dbReference>
<evidence type="ECO:0000256" key="1">
    <source>
        <dbReference type="ARBA" id="ARBA00004123"/>
    </source>
</evidence>
<dbReference type="InterPro" id="IPR014722">
    <property type="entry name" value="Rib_uL2_dom2"/>
</dbReference>
<dbReference type="PANTHER" id="PTHR15818:SF2">
    <property type="entry name" value="G-PATCH DOMAIN AND KOW MOTIFS-CONTAINING PROTEIN"/>
    <property type="match status" value="1"/>
</dbReference>
<feature type="compositionally biased region" description="Basic and acidic residues" evidence="6">
    <location>
        <begin position="224"/>
        <end position="235"/>
    </location>
</feature>
<protein>
    <recommendedName>
        <fullName evidence="5">G-patch domain and KOW motifs-containing protein</fullName>
    </recommendedName>
</protein>
<gene>
    <name evidence="8" type="ORF">MPIPNATIZW_LOCUS18277</name>
</gene>
<dbReference type="Pfam" id="PF00467">
    <property type="entry name" value="KOW"/>
    <property type="match status" value="1"/>
</dbReference>
<keyword evidence="5" id="KW-0508">mRNA splicing</keyword>
<proteinExistence type="inferred from homology"/>
<keyword evidence="5" id="KW-0507">mRNA processing</keyword>
<feature type="compositionally biased region" description="Basic and acidic residues" evidence="6">
    <location>
        <begin position="333"/>
        <end position="356"/>
    </location>
</feature>
<feature type="region of interest" description="Disordered" evidence="6">
    <location>
        <begin position="215"/>
        <end position="238"/>
    </location>
</feature>
<comment type="function">
    <text evidence="5">RNA-binding protein involved in pre-mRNA splicing.</text>
</comment>
<dbReference type="InterPro" id="IPR041994">
    <property type="entry name" value="GPKOW_KOW2"/>
</dbReference>
<dbReference type="InterPro" id="IPR008991">
    <property type="entry name" value="Translation_prot_SH3-like_sf"/>
</dbReference>
<dbReference type="InterPro" id="IPR005824">
    <property type="entry name" value="KOW"/>
</dbReference>
<dbReference type="Proteomes" id="UP001314169">
    <property type="component" value="Chromosome X"/>
</dbReference>
<evidence type="ECO:0000313" key="8">
    <source>
        <dbReference type="EMBL" id="CAK6449971.1"/>
    </source>
</evidence>
<reference evidence="8" key="1">
    <citation type="submission" date="2023-12" db="EMBL/GenBank/DDBJ databases">
        <authorList>
            <person name="Brown T."/>
        </authorList>
    </citation>
    <scope>NUCLEOTIDE SEQUENCE</scope>
</reference>
<dbReference type="InterPro" id="IPR000467">
    <property type="entry name" value="G_patch_dom"/>
</dbReference>
<sequence>MADSEEGVSRTGGPSTAPISFSFSRTARRRLADRGDDQGAASEEKDFLKTVEGRKLQSVKPTEAPKELVIPLIQNDPRRQPLTQAPGLSTDVEDIGDGVLTQAVKELIEESKKSLEERENAGVDPTLAIPMIQKGCTPNEEGAGSEPRAETVPEEADYEAVPVEAYGLAMLRGMGWKPGLGLGRTFSQVVKPPVASLRPKGLGLGANLAEVQALAPSGPHRPPRPGEQEKDKEDQPQGLVAGGAVVVLSGPFRGLYGKVEGLDPDNARVMVRLATGSRMVTVSEYCLRPVSQQEFSKNSKNSLDPNHASKTSSGPQNGTASLGKGSQLPGRQSAEEKRKHLPDRQDEPPAKREKAASRRQHWLHRDLRVRFVDKLHKRGQYYNTKMIIEDVLSPDTCVCRTDEGQVLDGIREDMLETLIPKVQGKRVMVVLGPQAGRVGRLLSWDREQSQAVVQLRRENRVVELHYDAVCEYIGPDDSDED</sequence>
<feature type="compositionally biased region" description="Basic and acidic residues" evidence="6">
    <location>
        <begin position="30"/>
        <end position="48"/>
    </location>
</feature>
<dbReference type="Pfam" id="PF12656">
    <property type="entry name" value="G-patch_2"/>
    <property type="match status" value="1"/>
</dbReference>
<dbReference type="PROSITE" id="PS50174">
    <property type="entry name" value="G_PATCH"/>
    <property type="match status" value="1"/>
</dbReference>
<evidence type="ECO:0000256" key="4">
    <source>
        <dbReference type="ARBA" id="ARBA00023242"/>
    </source>
</evidence>
<feature type="region of interest" description="Disordered" evidence="6">
    <location>
        <begin position="293"/>
        <end position="359"/>
    </location>
</feature>
<dbReference type="InterPro" id="IPR026822">
    <property type="entry name" value="Spp2/MOS2_G-patch"/>
</dbReference>
<dbReference type="InterPro" id="IPR045166">
    <property type="entry name" value="Spp2-like"/>
</dbReference>
<evidence type="ECO:0000256" key="3">
    <source>
        <dbReference type="ARBA" id="ARBA00022737"/>
    </source>
</evidence>
<feature type="compositionally biased region" description="Polar residues" evidence="6">
    <location>
        <begin position="293"/>
        <end position="320"/>
    </location>
</feature>
<organism evidence="8 9">
    <name type="scientific">Pipistrellus nathusii</name>
    <name type="common">Nathusius' pipistrelle</name>
    <dbReference type="NCBI Taxonomy" id="59473"/>
    <lineage>
        <taxon>Eukaryota</taxon>
        <taxon>Metazoa</taxon>
        <taxon>Chordata</taxon>
        <taxon>Craniata</taxon>
        <taxon>Vertebrata</taxon>
        <taxon>Euteleostomi</taxon>
        <taxon>Mammalia</taxon>
        <taxon>Eutheria</taxon>
        <taxon>Laurasiatheria</taxon>
        <taxon>Chiroptera</taxon>
        <taxon>Yangochiroptera</taxon>
        <taxon>Vespertilionidae</taxon>
        <taxon>Pipistrellus</taxon>
    </lineage>
</organism>
<keyword evidence="3" id="KW-0677">Repeat</keyword>
<keyword evidence="4 5" id="KW-0539">Nucleus</keyword>
<dbReference type="Pfam" id="PF25088">
    <property type="entry name" value="GPKOW_C"/>
    <property type="match status" value="1"/>
</dbReference>
<evidence type="ECO:0000313" key="9">
    <source>
        <dbReference type="Proteomes" id="UP001314169"/>
    </source>
</evidence>
<evidence type="ECO:0000259" key="7">
    <source>
        <dbReference type="PROSITE" id="PS50174"/>
    </source>
</evidence>
<dbReference type="SUPFAM" id="SSF50104">
    <property type="entry name" value="Translation proteins SH3-like domain"/>
    <property type="match status" value="1"/>
</dbReference>
<name>A0ABP0AHH7_PIPNA</name>
<comment type="subcellular location">
    <subcellularLocation>
        <location evidence="1 5">Nucleus</location>
    </subcellularLocation>
</comment>
<feature type="region of interest" description="Disordered" evidence="6">
    <location>
        <begin position="73"/>
        <end position="94"/>
    </location>
</feature>
<feature type="domain" description="G-patch" evidence="7">
    <location>
        <begin position="163"/>
        <end position="209"/>
    </location>
</feature>
<keyword evidence="9" id="KW-1185">Reference proteome</keyword>
<feature type="region of interest" description="Disordered" evidence="6">
    <location>
        <begin position="115"/>
        <end position="155"/>
    </location>
</feature>
<dbReference type="InterPro" id="IPR041993">
    <property type="entry name" value="GPKOW_KOW1"/>
</dbReference>
<evidence type="ECO:0000256" key="5">
    <source>
        <dbReference type="RuleBase" id="RU369096"/>
    </source>
</evidence>
<feature type="compositionally biased region" description="Polar residues" evidence="6">
    <location>
        <begin position="12"/>
        <end position="25"/>
    </location>
</feature>
<evidence type="ECO:0000256" key="2">
    <source>
        <dbReference type="ARBA" id="ARBA00010966"/>
    </source>
</evidence>
<dbReference type="CDD" id="cd13152">
    <property type="entry name" value="KOW_GPKOW_A"/>
    <property type="match status" value="1"/>
</dbReference>
<evidence type="ECO:0000256" key="6">
    <source>
        <dbReference type="SAM" id="MobiDB-lite"/>
    </source>
</evidence>
<dbReference type="EMBL" id="OY882879">
    <property type="protein sequence ID" value="CAK6449971.1"/>
    <property type="molecule type" value="Genomic_DNA"/>
</dbReference>